<gene>
    <name evidence="7" type="ORF">F5X68DRAFT_233357</name>
</gene>
<keyword evidence="4" id="KW-0804">Transcription</keyword>
<dbReference type="Pfam" id="PF04082">
    <property type="entry name" value="Fungal_trans"/>
    <property type="match status" value="1"/>
</dbReference>
<evidence type="ECO:0000256" key="3">
    <source>
        <dbReference type="ARBA" id="ARBA00023015"/>
    </source>
</evidence>
<keyword evidence="2" id="KW-0862">Zinc</keyword>
<dbReference type="OrthoDB" id="1405595at2759"/>
<protein>
    <recommendedName>
        <fullName evidence="6">Xylanolytic transcriptional activator regulatory domain-containing protein</fullName>
    </recommendedName>
</protein>
<sequence length="630" mass="71583">MMPEPPGIFDSAWTDLCSMDNLLSSAEVDGRFAISSFQELGCQQHALPHTFDDLLDPLATYISPPADLNFVFPRPSMRSSGQIEAGAVAATRPVDWDGELEDLGHVERLSADSYETLALWVEMRGLTWAQGTDAPSAAGPPQLPPLKELNAYIQLYFEHFHDSFLIVHRPTFDPRTDPPLLVLVIANIGRRFSSLPSAGNVSNELDLSNFVHHAALSHVEDFESSETIPVWLAQAITLSQLGMYFTNSRPEIQKTLANRAILSALLPKIKRSLAAAASEHDECSDNQRHWKTWVHREALQRTASLTFGQLLDSQCCLFFDVTPVIHTELLQFALPCHENLWEKCSAESWKQQWTGTKKMPALREEMESLYRLTAVSEDIGAFSFLIILFGCFRDCLFLKQCEDMGLKALINMHGEPITWGGRHHPEKWRLLDPSLRSRSNDVNRITAQYYHMIRIVLHIPLKDLLAFSGCKVTLQEQQETRWRLMSWVSEHSDSAREVALHAGALFRQCRSHPTSGYQEPISVLIATIALWVYNSSLPNHIPQHKSTSWEQQRTPTFRLDNETDKDNITLWIRNGERMRPFIVGIGNMHASKGYAKVLRMGSNFLGRLQQWRISELFRSVFEDILVVLEL</sequence>
<evidence type="ECO:0000313" key="7">
    <source>
        <dbReference type="EMBL" id="KAH6684922.1"/>
    </source>
</evidence>
<keyword evidence="1" id="KW-0479">Metal-binding</keyword>
<keyword evidence="5" id="KW-0539">Nucleus</keyword>
<name>A0A9P8V9D4_9PEZI</name>
<dbReference type="CDD" id="cd12148">
    <property type="entry name" value="fungal_TF_MHR"/>
    <property type="match status" value="1"/>
</dbReference>
<dbReference type="GO" id="GO:0008270">
    <property type="term" value="F:zinc ion binding"/>
    <property type="evidence" value="ECO:0007669"/>
    <property type="project" value="InterPro"/>
</dbReference>
<dbReference type="InterPro" id="IPR007219">
    <property type="entry name" value="XnlR_reg_dom"/>
</dbReference>
<organism evidence="7 8">
    <name type="scientific">Plectosphaerella plurivora</name>
    <dbReference type="NCBI Taxonomy" id="936078"/>
    <lineage>
        <taxon>Eukaryota</taxon>
        <taxon>Fungi</taxon>
        <taxon>Dikarya</taxon>
        <taxon>Ascomycota</taxon>
        <taxon>Pezizomycotina</taxon>
        <taxon>Sordariomycetes</taxon>
        <taxon>Hypocreomycetidae</taxon>
        <taxon>Glomerellales</taxon>
        <taxon>Plectosphaerellaceae</taxon>
        <taxon>Plectosphaerella</taxon>
    </lineage>
</organism>
<evidence type="ECO:0000256" key="5">
    <source>
        <dbReference type="ARBA" id="ARBA00023242"/>
    </source>
</evidence>
<dbReference type="PANTHER" id="PTHR47660">
    <property type="entry name" value="TRANSCRIPTION FACTOR WITH C2H2 AND ZN(2)-CYS(6) DNA BINDING DOMAIN (EUROFUNG)-RELATED-RELATED"/>
    <property type="match status" value="1"/>
</dbReference>
<evidence type="ECO:0000256" key="1">
    <source>
        <dbReference type="ARBA" id="ARBA00022723"/>
    </source>
</evidence>
<evidence type="ECO:0000256" key="4">
    <source>
        <dbReference type="ARBA" id="ARBA00023163"/>
    </source>
</evidence>
<proteinExistence type="predicted"/>
<dbReference type="AlphaFoldDB" id="A0A9P8V9D4"/>
<accession>A0A9P8V9D4</accession>
<evidence type="ECO:0000259" key="6">
    <source>
        <dbReference type="Pfam" id="PF04082"/>
    </source>
</evidence>
<keyword evidence="8" id="KW-1185">Reference proteome</keyword>
<feature type="domain" description="Xylanolytic transcriptional activator regulatory" evidence="6">
    <location>
        <begin position="153"/>
        <end position="357"/>
    </location>
</feature>
<dbReference type="Proteomes" id="UP000770015">
    <property type="component" value="Unassembled WGS sequence"/>
</dbReference>
<dbReference type="GO" id="GO:0006351">
    <property type="term" value="P:DNA-templated transcription"/>
    <property type="evidence" value="ECO:0007669"/>
    <property type="project" value="InterPro"/>
</dbReference>
<dbReference type="GO" id="GO:0003677">
    <property type="term" value="F:DNA binding"/>
    <property type="evidence" value="ECO:0007669"/>
    <property type="project" value="InterPro"/>
</dbReference>
<keyword evidence="3" id="KW-0805">Transcription regulation</keyword>
<evidence type="ECO:0000256" key="2">
    <source>
        <dbReference type="ARBA" id="ARBA00022833"/>
    </source>
</evidence>
<comment type="caution">
    <text evidence="7">The sequence shown here is derived from an EMBL/GenBank/DDBJ whole genome shotgun (WGS) entry which is preliminary data.</text>
</comment>
<dbReference type="PANTHER" id="PTHR47660:SF2">
    <property type="entry name" value="TRANSCRIPTION FACTOR WITH C2H2 AND ZN(2)-CYS(6) DNA BINDING DOMAIN (EUROFUNG)"/>
    <property type="match status" value="1"/>
</dbReference>
<evidence type="ECO:0000313" key="8">
    <source>
        <dbReference type="Proteomes" id="UP000770015"/>
    </source>
</evidence>
<reference evidence="7" key="1">
    <citation type="journal article" date="2021" name="Nat. Commun.">
        <title>Genetic determinants of endophytism in the Arabidopsis root mycobiome.</title>
        <authorList>
            <person name="Mesny F."/>
            <person name="Miyauchi S."/>
            <person name="Thiergart T."/>
            <person name="Pickel B."/>
            <person name="Atanasova L."/>
            <person name="Karlsson M."/>
            <person name="Huettel B."/>
            <person name="Barry K.W."/>
            <person name="Haridas S."/>
            <person name="Chen C."/>
            <person name="Bauer D."/>
            <person name="Andreopoulos W."/>
            <person name="Pangilinan J."/>
            <person name="LaButti K."/>
            <person name="Riley R."/>
            <person name="Lipzen A."/>
            <person name="Clum A."/>
            <person name="Drula E."/>
            <person name="Henrissat B."/>
            <person name="Kohler A."/>
            <person name="Grigoriev I.V."/>
            <person name="Martin F.M."/>
            <person name="Hacquard S."/>
        </authorList>
    </citation>
    <scope>NUCLEOTIDE SEQUENCE</scope>
    <source>
        <strain evidence="7">MPI-SDFR-AT-0117</strain>
    </source>
</reference>
<dbReference type="EMBL" id="JAGSXJ010000016">
    <property type="protein sequence ID" value="KAH6684922.1"/>
    <property type="molecule type" value="Genomic_DNA"/>
</dbReference>